<feature type="compositionally biased region" description="Polar residues" evidence="1">
    <location>
        <begin position="110"/>
        <end position="120"/>
    </location>
</feature>
<dbReference type="InParanoid" id="F2U1H4"/>
<feature type="region of interest" description="Disordered" evidence="1">
    <location>
        <begin position="320"/>
        <end position="346"/>
    </location>
</feature>
<protein>
    <submittedName>
        <fullName evidence="2">Uncharacterized protein</fullName>
    </submittedName>
</protein>
<feature type="compositionally biased region" description="Low complexity" evidence="1">
    <location>
        <begin position="89"/>
        <end position="109"/>
    </location>
</feature>
<dbReference type="Proteomes" id="UP000007799">
    <property type="component" value="Unassembled WGS sequence"/>
</dbReference>
<evidence type="ECO:0000256" key="1">
    <source>
        <dbReference type="SAM" id="MobiDB-lite"/>
    </source>
</evidence>
<gene>
    <name evidence="2" type="ORF">PTSG_02194</name>
</gene>
<dbReference type="AlphaFoldDB" id="F2U1H4"/>
<feature type="region of interest" description="Disordered" evidence="1">
    <location>
        <begin position="271"/>
        <end position="300"/>
    </location>
</feature>
<feature type="region of interest" description="Disordered" evidence="1">
    <location>
        <begin position="29"/>
        <end position="240"/>
    </location>
</feature>
<evidence type="ECO:0000313" key="3">
    <source>
        <dbReference type="Proteomes" id="UP000007799"/>
    </source>
</evidence>
<evidence type="ECO:0000313" key="2">
    <source>
        <dbReference type="EMBL" id="EGD81476.1"/>
    </source>
</evidence>
<keyword evidence="3" id="KW-1185">Reference proteome</keyword>
<proteinExistence type="predicted"/>
<organism evidence="2 3">
    <name type="scientific">Salpingoeca rosetta (strain ATCC 50818 / BSB-021)</name>
    <dbReference type="NCBI Taxonomy" id="946362"/>
    <lineage>
        <taxon>Eukaryota</taxon>
        <taxon>Choanoflagellata</taxon>
        <taxon>Craspedida</taxon>
        <taxon>Salpingoecidae</taxon>
        <taxon>Salpingoeca</taxon>
    </lineage>
</organism>
<reference evidence="2" key="1">
    <citation type="submission" date="2009-08" db="EMBL/GenBank/DDBJ databases">
        <title>Annotation of Salpingoeca rosetta.</title>
        <authorList>
            <consortium name="The Broad Institute Genome Sequencing Platform"/>
            <person name="Russ C."/>
            <person name="Cuomo C."/>
            <person name="Burger G."/>
            <person name="Gray M.W."/>
            <person name="Holland P.W.H."/>
            <person name="King N."/>
            <person name="Lang F.B.F."/>
            <person name="Roger A.J."/>
            <person name="Ruiz-Trillo I."/>
            <person name="Young S.K."/>
            <person name="Zeng Q."/>
            <person name="Gargeya S."/>
            <person name="Alvarado L."/>
            <person name="Berlin A."/>
            <person name="Chapman S.B."/>
            <person name="Chen Z."/>
            <person name="Freedman E."/>
            <person name="Gellesch M."/>
            <person name="Goldberg J."/>
            <person name="Griggs A."/>
            <person name="Gujja S."/>
            <person name="Heilman E."/>
            <person name="Heiman D."/>
            <person name="Howarth C."/>
            <person name="Mehta T."/>
            <person name="Neiman D."/>
            <person name="Pearson M."/>
            <person name="Roberts A."/>
            <person name="Saif S."/>
            <person name="Shea T."/>
            <person name="Shenoy N."/>
            <person name="Sisk P."/>
            <person name="Stolte C."/>
            <person name="Sykes S."/>
            <person name="White J."/>
            <person name="Yandava C."/>
            <person name="Haas B."/>
            <person name="Nusbaum C."/>
            <person name="Birren B."/>
        </authorList>
    </citation>
    <scope>NUCLEOTIDE SEQUENCE</scope>
    <source>
        <strain evidence="2">ATCC 50818</strain>
    </source>
</reference>
<feature type="region of interest" description="Disordered" evidence="1">
    <location>
        <begin position="394"/>
        <end position="436"/>
    </location>
</feature>
<dbReference type="KEGG" id="sre:PTSG_02194"/>
<feature type="compositionally biased region" description="Low complexity" evidence="1">
    <location>
        <begin position="174"/>
        <end position="202"/>
    </location>
</feature>
<dbReference type="GeneID" id="16077274"/>
<accession>F2U1H4</accession>
<name>F2U1H4_SALR5</name>
<dbReference type="EMBL" id="GL832959">
    <property type="protein sequence ID" value="EGD81476.1"/>
    <property type="molecule type" value="Genomic_DNA"/>
</dbReference>
<dbReference type="RefSeq" id="XP_004996680.1">
    <property type="nucleotide sequence ID" value="XM_004996623.1"/>
</dbReference>
<feature type="compositionally biased region" description="Low complexity" evidence="1">
    <location>
        <begin position="394"/>
        <end position="414"/>
    </location>
</feature>
<feature type="compositionally biased region" description="Low complexity" evidence="1">
    <location>
        <begin position="217"/>
        <end position="231"/>
    </location>
</feature>
<feature type="compositionally biased region" description="Low complexity" evidence="1">
    <location>
        <begin position="121"/>
        <end position="133"/>
    </location>
</feature>
<sequence length="436" mass="45895">MMGLGYSQAAERACDVYVARRRRFEASLKATSHDAHGGNRSSGSEASAVTAVSVRERSRQRHRPKRISVTSAGSGPSPPLQRQGRRQGVRPVGRTRSNGTRGRSSGGSNATSPFSPLTPGSGSSSRVLSNSPSLDDGGGSGYVVGHGRHSQDLWRVPSQDVSEGHATASTFKPSNTNTNTNSTTNTSTKTNTSSSSSSSNNSHGKNKMDSVPNKDGPASVSTTPATSPSSPRRFRRRSSTIYPVSDVSAAASNASSPSMLLDTASLGTAEQVREGSISAQDTVLPGSASTERDGSPQPQSQFYHVANRQRRRTWSQGVTVANHSSPNDHQHYHHSHQSHTQSQHFHLHHHHYHFDHFASASTSLFSTATSTAATAATAATATATSAQGGAGFSTVTAPASPSPTPAATTTVPVRLRARRPSRRASQPTPLSLIPEH</sequence>